<reference evidence="1 2" key="1">
    <citation type="journal article" date="2015" name="Genome Biol. Evol.">
        <title>Comparative Genomics of a Bacterivorous Green Alga Reveals Evolutionary Causalities and Consequences of Phago-Mixotrophic Mode of Nutrition.</title>
        <authorList>
            <person name="Burns J.A."/>
            <person name="Paasch A."/>
            <person name="Narechania A."/>
            <person name="Kim E."/>
        </authorList>
    </citation>
    <scope>NUCLEOTIDE SEQUENCE [LARGE SCALE GENOMIC DNA]</scope>
    <source>
        <strain evidence="1 2">PLY_AMNH</strain>
    </source>
</reference>
<evidence type="ECO:0000313" key="1">
    <source>
        <dbReference type="EMBL" id="KAK3261143.1"/>
    </source>
</evidence>
<evidence type="ECO:0000313" key="2">
    <source>
        <dbReference type="Proteomes" id="UP001190700"/>
    </source>
</evidence>
<name>A0AAE0FJZ7_9CHLO</name>
<proteinExistence type="predicted"/>
<comment type="caution">
    <text evidence="1">The sequence shown here is derived from an EMBL/GenBank/DDBJ whole genome shotgun (WGS) entry which is preliminary data.</text>
</comment>
<organism evidence="1 2">
    <name type="scientific">Cymbomonas tetramitiformis</name>
    <dbReference type="NCBI Taxonomy" id="36881"/>
    <lineage>
        <taxon>Eukaryota</taxon>
        <taxon>Viridiplantae</taxon>
        <taxon>Chlorophyta</taxon>
        <taxon>Pyramimonadophyceae</taxon>
        <taxon>Pyramimonadales</taxon>
        <taxon>Pyramimonadaceae</taxon>
        <taxon>Cymbomonas</taxon>
    </lineage>
</organism>
<sequence length="175" mass="18949">MEISRKLLDSQGTSDFLGVRFLPNTDPSGSIADFNAAFGVGALFTHQQRAAVDLLAMQQWVSECYARQVQTGSHAIGLFGSSYRTDTEGGTDQLADFTAIILDMKTQLKTITDKVRTARASRRGRTRGRSDKVEEAMAYGLRRRTCLRARAGGGALDAYADAEACGFPQSFGGLL</sequence>
<dbReference type="EMBL" id="LGRX02017120">
    <property type="protein sequence ID" value="KAK3261143.1"/>
    <property type="molecule type" value="Genomic_DNA"/>
</dbReference>
<dbReference type="Proteomes" id="UP001190700">
    <property type="component" value="Unassembled WGS sequence"/>
</dbReference>
<keyword evidence="2" id="KW-1185">Reference proteome</keyword>
<gene>
    <name evidence="1" type="ORF">CYMTET_29940</name>
</gene>
<protein>
    <submittedName>
        <fullName evidence="1">Uncharacterized protein</fullName>
    </submittedName>
</protein>
<dbReference type="AlphaFoldDB" id="A0AAE0FJZ7"/>
<accession>A0AAE0FJZ7</accession>